<keyword evidence="2" id="KW-1185">Reference proteome</keyword>
<protein>
    <recommendedName>
        <fullName evidence="3">DUF2325 domain-containing protein</fullName>
    </recommendedName>
</protein>
<organism evidence="1 2">
    <name type="scientific">Chitinophaga qingshengii</name>
    <dbReference type="NCBI Taxonomy" id="1569794"/>
    <lineage>
        <taxon>Bacteria</taxon>
        <taxon>Pseudomonadati</taxon>
        <taxon>Bacteroidota</taxon>
        <taxon>Chitinophagia</taxon>
        <taxon>Chitinophagales</taxon>
        <taxon>Chitinophagaceae</taxon>
        <taxon>Chitinophaga</taxon>
    </lineage>
</organism>
<dbReference type="Proteomes" id="UP000659124">
    <property type="component" value="Unassembled WGS sequence"/>
</dbReference>
<name>A0ABR7TQL3_9BACT</name>
<proteinExistence type="predicted"/>
<dbReference type="EMBL" id="JACVFC010000002">
    <property type="protein sequence ID" value="MBC9932265.1"/>
    <property type="molecule type" value="Genomic_DNA"/>
</dbReference>
<dbReference type="RefSeq" id="WP_188089395.1">
    <property type="nucleotide sequence ID" value="NZ_JACVFC010000002.1"/>
</dbReference>
<accession>A0ABR7TQL3</accession>
<gene>
    <name evidence="1" type="ORF">ICL07_17905</name>
</gene>
<reference evidence="1 2" key="1">
    <citation type="submission" date="2020-09" db="EMBL/GenBank/DDBJ databases">
        <title>Genome sequences of type strains of Chitinophaga qingshengii and Chitinophaga varians.</title>
        <authorList>
            <person name="Kittiwongwattana C."/>
        </authorList>
    </citation>
    <scope>NUCLEOTIDE SEQUENCE [LARGE SCALE GENOMIC DNA]</scope>
    <source>
        <strain evidence="1 2">JCM 30026</strain>
    </source>
</reference>
<evidence type="ECO:0000313" key="1">
    <source>
        <dbReference type="EMBL" id="MBC9932265.1"/>
    </source>
</evidence>
<comment type="caution">
    <text evidence="1">The sequence shown here is derived from an EMBL/GenBank/DDBJ whole genome shotgun (WGS) entry which is preliminary data.</text>
</comment>
<evidence type="ECO:0008006" key="3">
    <source>
        <dbReference type="Google" id="ProtNLM"/>
    </source>
</evidence>
<evidence type="ECO:0000313" key="2">
    <source>
        <dbReference type="Proteomes" id="UP000659124"/>
    </source>
</evidence>
<sequence>MENTIQLKLLAIGYDAAIMKVVDRLLNSHTGWNGVVAFTKAAGLKNIVDEKYDAVLLCVGVTIADEQVIREAVAIRHSATIVIRHYGGGSGLLENELRAALDHNNQ</sequence>